<dbReference type="Gene3D" id="3.20.20.80">
    <property type="entry name" value="Glycosidases"/>
    <property type="match status" value="1"/>
</dbReference>
<dbReference type="GO" id="GO:0005975">
    <property type="term" value="P:carbohydrate metabolic process"/>
    <property type="evidence" value="ECO:0007669"/>
    <property type="project" value="UniProtKB-ARBA"/>
</dbReference>
<dbReference type="InterPro" id="IPR000421">
    <property type="entry name" value="FA58C"/>
</dbReference>
<feature type="active site" description="Proton donor" evidence="3">
    <location>
        <position position="288"/>
    </location>
</feature>
<dbReference type="InterPro" id="IPR015882">
    <property type="entry name" value="HEX_bac_N"/>
</dbReference>
<keyword evidence="2 3" id="KW-0326">Glycosidase</keyword>
<dbReference type="PROSITE" id="PS52009">
    <property type="entry name" value="GH84"/>
    <property type="match status" value="1"/>
</dbReference>
<evidence type="ECO:0000259" key="7">
    <source>
        <dbReference type="PROSITE" id="PS52009"/>
    </source>
</evidence>
<dbReference type="InterPro" id="IPR008979">
    <property type="entry name" value="Galactose-bd-like_sf"/>
</dbReference>
<dbReference type="SUPFAM" id="SSF51445">
    <property type="entry name" value="(Trans)glycosidases"/>
    <property type="match status" value="1"/>
</dbReference>
<reference evidence="8 9" key="2">
    <citation type="journal article" date="2010" name="Stand. Genomic Sci.">
        <title>Complete genome sequence of Kribbella flavida type strain (IFO 14399).</title>
        <authorList>
            <person name="Pukall R."/>
            <person name="Lapidus A."/>
            <person name="Glavina Del Rio T."/>
            <person name="Copeland A."/>
            <person name="Tice H."/>
            <person name="Cheng J.-F."/>
            <person name="Lucas S."/>
            <person name="Chen F."/>
            <person name="Nolan M."/>
            <person name="LaButti K."/>
            <person name="Pati A."/>
            <person name="Ivanova N."/>
            <person name="Mavrommatis K."/>
            <person name="Mikhailova N."/>
            <person name="Pitluck S."/>
            <person name="Bruce D."/>
            <person name="Goodwin L."/>
            <person name="Land M."/>
            <person name="Hauser L."/>
            <person name="Chang Y.-J."/>
            <person name="Jeffries C.D."/>
            <person name="Chen A."/>
            <person name="Palaniappan K."/>
            <person name="Chain P."/>
            <person name="Rohde M."/>
            <person name="Goeker M."/>
            <person name="Bristow J."/>
            <person name="Eisen J.A."/>
            <person name="Markowitz V."/>
            <person name="Hugenholtz P."/>
            <person name="Kyrpides N.C."/>
            <person name="Klenk H.-P."/>
            <person name="Brettin T."/>
        </authorList>
    </citation>
    <scope>NUCLEOTIDE SEQUENCE [LARGE SCALE GENOMIC DNA]</scope>
    <source>
        <strain evidence="9">DSM 17836 / JCM 10339 / NBRC 14399</strain>
    </source>
</reference>
<dbReference type="SUPFAM" id="SSF140657">
    <property type="entry name" value="Hyaluronidase post-catalytic domain-like"/>
    <property type="match status" value="1"/>
</dbReference>
<gene>
    <name evidence="8" type="ordered locus">Kfla_3229</name>
</gene>
<dbReference type="Pfam" id="PF02838">
    <property type="entry name" value="Glyco_hydro_20b"/>
    <property type="match status" value="1"/>
</dbReference>
<evidence type="ECO:0000259" key="6">
    <source>
        <dbReference type="PROSITE" id="PS50022"/>
    </source>
</evidence>
<feature type="signal peptide" evidence="5">
    <location>
        <begin position="1"/>
        <end position="27"/>
    </location>
</feature>
<dbReference type="AlphaFoldDB" id="D2Q4H7"/>
<dbReference type="CAZy" id="GH84">
    <property type="family name" value="Glycoside Hydrolase Family 84"/>
</dbReference>
<comment type="similarity">
    <text evidence="3">Belongs to the glycosyl hydrolase 84 family.</text>
</comment>
<dbReference type="RefSeq" id="WP_012920847.1">
    <property type="nucleotide sequence ID" value="NC_013729.1"/>
</dbReference>
<dbReference type="SUPFAM" id="SSF55545">
    <property type="entry name" value="beta-N-acetylhexosaminidase-like domain"/>
    <property type="match status" value="1"/>
</dbReference>
<dbReference type="Pfam" id="PF07555">
    <property type="entry name" value="NAGidase"/>
    <property type="match status" value="1"/>
</dbReference>
<evidence type="ECO:0000256" key="4">
    <source>
        <dbReference type="SAM" id="MobiDB-lite"/>
    </source>
</evidence>
<dbReference type="Pfam" id="PF21774">
    <property type="entry name" value="NagJ_C"/>
    <property type="match status" value="1"/>
</dbReference>
<dbReference type="STRING" id="479435.Kfla_3229"/>
<dbReference type="InterPro" id="IPR017853">
    <property type="entry name" value="GH"/>
</dbReference>
<dbReference type="Gene3D" id="2.60.120.260">
    <property type="entry name" value="Galactose-binding domain-like"/>
    <property type="match status" value="1"/>
</dbReference>
<keyword evidence="9" id="KW-1185">Reference proteome</keyword>
<feature type="region of interest" description="Disordered" evidence="4">
    <location>
        <begin position="30"/>
        <end position="50"/>
    </location>
</feature>
<dbReference type="InterPro" id="IPR011496">
    <property type="entry name" value="O-GlcNAcase_cat"/>
</dbReference>
<accession>D2Q4H7</accession>
<dbReference type="HOGENOM" id="CLU_001501_3_1_11"/>
<dbReference type="GO" id="GO:1901135">
    <property type="term" value="P:carbohydrate derivative metabolic process"/>
    <property type="evidence" value="ECO:0007669"/>
    <property type="project" value="UniProtKB-ARBA"/>
</dbReference>
<keyword evidence="1 3" id="KW-0378">Hydrolase</keyword>
<dbReference type="GO" id="GO:0004563">
    <property type="term" value="F:beta-N-acetylhexosaminidase activity"/>
    <property type="evidence" value="ECO:0007669"/>
    <property type="project" value="UniProtKB-EC"/>
</dbReference>
<reference evidence="9" key="1">
    <citation type="submission" date="2009-09" db="EMBL/GenBank/DDBJ databases">
        <title>The complete genome of Kribbella flavida DSM 17836.</title>
        <authorList>
            <consortium name="US DOE Joint Genome Institute (JGI-PGF)"/>
            <person name="Lucas S."/>
            <person name="Copeland A."/>
            <person name="Lapidus A."/>
            <person name="Glavina del Rio T."/>
            <person name="Dalin E."/>
            <person name="Tice H."/>
            <person name="Bruce D."/>
            <person name="Goodwin L."/>
            <person name="Pitluck S."/>
            <person name="Kyrpides N."/>
            <person name="Mavromatis K."/>
            <person name="Ivanova N."/>
            <person name="Saunders E."/>
            <person name="Brettin T."/>
            <person name="Detter J.C."/>
            <person name="Han C."/>
            <person name="Larimer F."/>
            <person name="Land M."/>
            <person name="Hauser L."/>
            <person name="Markowitz V."/>
            <person name="Cheng J.-F."/>
            <person name="Hugenholtz P."/>
            <person name="Woyke T."/>
            <person name="Wu D."/>
            <person name="Pukall R."/>
            <person name="Klenk H.-P."/>
            <person name="Eisen J.A."/>
        </authorList>
    </citation>
    <scope>NUCLEOTIDE SEQUENCE [LARGE SCALE GENOMIC DNA]</scope>
    <source>
        <strain evidence="9">DSM 17836 / JCM 10339 / NBRC 14399</strain>
    </source>
</reference>
<evidence type="ECO:0000313" key="8">
    <source>
        <dbReference type="EMBL" id="ADB32291.1"/>
    </source>
</evidence>
<name>D2Q4H7_KRIFD</name>
<proteinExistence type="inferred from homology"/>
<feature type="chain" id="PRO_5003033445" evidence="5">
    <location>
        <begin position="28"/>
        <end position="884"/>
    </location>
</feature>
<dbReference type="InterPro" id="IPR029018">
    <property type="entry name" value="Hex-like_dom2"/>
</dbReference>
<dbReference type="InterPro" id="IPR049019">
    <property type="entry name" value="NagJ-like_helical"/>
</dbReference>
<dbReference type="Proteomes" id="UP000007967">
    <property type="component" value="Chromosome"/>
</dbReference>
<evidence type="ECO:0000256" key="3">
    <source>
        <dbReference type="PROSITE-ProRule" id="PRU01353"/>
    </source>
</evidence>
<dbReference type="PANTHER" id="PTHR13170">
    <property type="entry name" value="O-GLCNACASE"/>
    <property type="match status" value="1"/>
</dbReference>
<protein>
    <submittedName>
        <fullName evidence="8">Beta-N-acetylhexosaminidase</fullName>
        <ecNumber evidence="8">3.2.1.52</ecNumber>
    </submittedName>
</protein>
<dbReference type="PANTHER" id="PTHR13170:SF16">
    <property type="entry name" value="PROTEIN O-GLCNACASE"/>
    <property type="match status" value="1"/>
</dbReference>
<dbReference type="SUPFAM" id="SSF49785">
    <property type="entry name" value="Galactose-binding domain-like"/>
    <property type="match status" value="1"/>
</dbReference>
<feature type="domain" description="F5/8 type C" evidence="6">
    <location>
        <begin position="620"/>
        <end position="767"/>
    </location>
</feature>
<feature type="compositionally biased region" description="Polar residues" evidence="4">
    <location>
        <begin position="35"/>
        <end position="44"/>
    </location>
</feature>
<organism evidence="8 9">
    <name type="scientific">Kribbella flavida (strain DSM 17836 / JCM 10339 / NBRC 14399)</name>
    <dbReference type="NCBI Taxonomy" id="479435"/>
    <lineage>
        <taxon>Bacteria</taxon>
        <taxon>Bacillati</taxon>
        <taxon>Actinomycetota</taxon>
        <taxon>Actinomycetes</taxon>
        <taxon>Propionibacteriales</taxon>
        <taxon>Kribbellaceae</taxon>
        <taxon>Kribbella</taxon>
    </lineage>
</organism>
<dbReference type="Gene3D" id="1.20.58.460">
    <property type="entry name" value="Hyaluronidase post-catalytic domain-like"/>
    <property type="match status" value="1"/>
</dbReference>
<evidence type="ECO:0000256" key="1">
    <source>
        <dbReference type="ARBA" id="ARBA00022801"/>
    </source>
</evidence>
<dbReference type="Pfam" id="PF00754">
    <property type="entry name" value="F5_F8_type_C"/>
    <property type="match status" value="1"/>
</dbReference>
<dbReference type="InterPro" id="IPR051822">
    <property type="entry name" value="Glycosyl_Hydrolase_84"/>
</dbReference>
<dbReference type="PROSITE" id="PS50022">
    <property type="entry name" value="FA58C_3"/>
    <property type="match status" value="1"/>
</dbReference>
<sequence length="884" mass="95360">MRRFVIAAVTSLAVVVPAAVVAPAAAAATKELSRVTPQPQQVSPRQDGFGLGRTVGLVRGAQADPDAERVVRSTLERAGVRTVRATDGNDPGTAVTVWLGGGDRALDQLEVASPSGLPTEGYVLAAGTSGRRHHVVLAGVDTDGTYYAAQTFAQLVRGERLPGVEIRDWPTMRYRGSIEGFYGTPWSHADRLDHLDYLGAHRMNTYEYAPKDDPYHREQWRDPYPAEKLAQLGELVDRARRSKVDFTFALSPGLSVCYTSDADYQALIAKFEALYGLGARAFNVPLDDIDYNTWHCAADREKYGTGGGAAGRAQSDLLNRVQREWIVTKPDVAPLQLVPTEYYNVTETPYKKALREQLDRAVVVHWTGIGVIPKTITSAEAAQAKAVFGHDILIWDNYPVNDYLAGRIPLADYSGREPGIADQVVGVISNPMNQAAVSKVALYSFAELGWNPAAYDEQDSWRRALAERAGGDRRTLDALRVFADLNTNDTTLHPETAPELAAQVAAFWTAWEAGNEQAALTAIRPAFRAVREVPATIRAGVVDPAFSVEAKAWLDATEVWGRALLESVRLLEAVSNGEGAAAWARRQQIDRLVTQAKAIRDVRAPHSSTYPRIGEGVVDTFVSRAGLLHDQWMGLEPRRTASATIPTYAEHVPARMVDGKDSTYYWSNRAPQAGDEIRVDLGSVRAIGDIAVLMGKAGSPNDYLHSGALEWSADGTSWTELTRATTAEVRATAPAGTKARYVRYRALADNPSFWLVVREFTVQVTDGSELVLTATSTSPGDPSAVVDGDVGTAYTAAPPAVGDLLTITASAPTAVDRVTVLQREGAVGRGRLQVLTSAGWQDAGAVNGAYTAIGIGATVEAVRIRWAEGTAGPQVAELVLRRAG</sequence>
<dbReference type="OrthoDB" id="9760892at2"/>
<evidence type="ECO:0000256" key="2">
    <source>
        <dbReference type="ARBA" id="ARBA00023295"/>
    </source>
</evidence>
<evidence type="ECO:0000256" key="5">
    <source>
        <dbReference type="SAM" id="SignalP"/>
    </source>
</evidence>
<dbReference type="Gene3D" id="3.30.379.10">
    <property type="entry name" value="Chitobiase/beta-hexosaminidase domain 2-like"/>
    <property type="match status" value="1"/>
</dbReference>
<dbReference type="eggNOG" id="COG3525">
    <property type="taxonomic scope" value="Bacteria"/>
</dbReference>
<dbReference type="KEGG" id="kfl:Kfla_3229"/>
<dbReference type="EMBL" id="CP001736">
    <property type="protein sequence ID" value="ADB32291.1"/>
    <property type="molecule type" value="Genomic_DNA"/>
</dbReference>
<dbReference type="EC" id="3.2.1.52" evidence="8"/>
<feature type="domain" description="GH84" evidence="7">
    <location>
        <begin position="173"/>
        <end position="453"/>
    </location>
</feature>
<keyword evidence="5" id="KW-0732">Signal</keyword>
<evidence type="ECO:0000313" key="9">
    <source>
        <dbReference type="Proteomes" id="UP000007967"/>
    </source>
</evidence>